<evidence type="ECO:0000259" key="5">
    <source>
        <dbReference type="Pfam" id="PF23558"/>
    </source>
</evidence>
<reference evidence="8" key="1">
    <citation type="submission" date="2016-06" db="UniProtKB">
        <authorList>
            <consortium name="WormBaseParasite"/>
        </authorList>
    </citation>
    <scope>IDENTIFICATION</scope>
</reference>
<dbReference type="PANTHER" id="PTHR10869">
    <property type="entry name" value="PROLYL 4-HYDROXYLASE ALPHA SUBUNIT"/>
    <property type="match status" value="1"/>
</dbReference>
<keyword evidence="1" id="KW-0479">Metal-binding</keyword>
<dbReference type="Gene3D" id="1.25.40.10">
    <property type="entry name" value="Tetratricopeptide repeat domain"/>
    <property type="match status" value="1"/>
</dbReference>
<protein>
    <submittedName>
        <fullName evidence="8">P4Ha_N domain-containing protein</fullName>
    </submittedName>
</protein>
<evidence type="ECO:0000313" key="8">
    <source>
        <dbReference type="WBParaSite" id="SBAD_0000574601-mRNA-1"/>
    </source>
</evidence>
<organism evidence="8">
    <name type="scientific">Soboliphyme baturini</name>
    <dbReference type="NCBI Taxonomy" id="241478"/>
    <lineage>
        <taxon>Eukaryota</taxon>
        <taxon>Metazoa</taxon>
        <taxon>Ecdysozoa</taxon>
        <taxon>Nematoda</taxon>
        <taxon>Enoplea</taxon>
        <taxon>Dorylaimia</taxon>
        <taxon>Dioctophymatida</taxon>
        <taxon>Dioctophymatoidea</taxon>
        <taxon>Soboliphymatidae</taxon>
        <taxon>Soboliphyme</taxon>
    </lineage>
</organism>
<dbReference type="GO" id="GO:0004656">
    <property type="term" value="F:procollagen-proline 4-dioxygenase activity"/>
    <property type="evidence" value="ECO:0007669"/>
    <property type="project" value="InterPro"/>
</dbReference>
<evidence type="ECO:0000259" key="4">
    <source>
        <dbReference type="Pfam" id="PF08336"/>
    </source>
</evidence>
<accession>A0A183IPH7</accession>
<dbReference type="EMBL" id="UZAM01009053">
    <property type="protein sequence ID" value="VDP07505.1"/>
    <property type="molecule type" value="Genomic_DNA"/>
</dbReference>
<gene>
    <name evidence="6" type="ORF">SBAD_LOCUS5524</name>
</gene>
<dbReference type="Gene3D" id="2.60.120.620">
    <property type="entry name" value="q2cbj1_9rhob like domain"/>
    <property type="match status" value="1"/>
</dbReference>
<evidence type="ECO:0000256" key="1">
    <source>
        <dbReference type="ARBA" id="ARBA00022723"/>
    </source>
</evidence>
<dbReference type="Gene3D" id="6.10.140.1460">
    <property type="match status" value="1"/>
</dbReference>
<evidence type="ECO:0000256" key="2">
    <source>
        <dbReference type="ARBA" id="ARBA00022896"/>
    </source>
</evidence>
<dbReference type="FunFam" id="1.25.40.10:FF:000006">
    <property type="entry name" value="Prolyl 4-hydroxylase subunit alpha 2"/>
    <property type="match status" value="1"/>
</dbReference>
<feature type="domain" description="Prolyl 4-hydroxylase N-terminal" evidence="4">
    <location>
        <begin position="18"/>
        <end position="117"/>
    </location>
</feature>
<dbReference type="OrthoDB" id="5850448at2759"/>
<dbReference type="GO" id="GO:0005783">
    <property type="term" value="C:endoplasmic reticulum"/>
    <property type="evidence" value="ECO:0007669"/>
    <property type="project" value="InterPro"/>
</dbReference>
<dbReference type="InterPro" id="IPR045054">
    <property type="entry name" value="P4HA-like"/>
</dbReference>
<reference evidence="6 7" key="2">
    <citation type="submission" date="2018-11" db="EMBL/GenBank/DDBJ databases">
        <authorList>
            <consortium name="Pathogen Informatics"/>
        </authorList>
    </citation>
    <scope>NUCLEOTIDE SEQUENCE [LARGE SCALE GENOMIC DNA]</scope>
</reference>
<evidence type="ECO:0000256" key="3">
    <source>
        <dbReference type="ARBA" id="ARBA00023004"/>
    </source>
</evidence>
<keyword evidence="2" id="KW-0847">Vitamin C</keyword>
<dbReference type="InterPro" id="IPR059068">
    <property type="entry name" value="TPR_P4H"/>
</dbReference>
<keyword evidence="3" id="KW-0408">Iron</keyword>
<name>A0A183IPH7_9BILA</name>
<dbReference type="InterPro" id="IPR011990">
    <property type="entry name" value="TPR-like_helical_dom_sf"/>
</dbReference>
<dbReference type="GO" id="GO:0046872">
    <property type="term" value="F:metal ion binding"/>
    <property type="evidence" value="ECO:0007669"/>
    <property type="project" value="UniProtKB-KW"/>
</dbReference>
<dbReference type="PANTHER" id="PTHR10869:SF244">
    <property type="entry name" value="PROLYL 4-HYDROXYLASE SUBUNIT ALPHA-2"/>
    <property type="match status" value="1"/>
</dbReference>
<dbReference type="WBParaSite" id="SBAD_0000574601-mRNA-1">
    <property type="protein sequence ID" value="SBAD_0000574601-mRNA-1"/>
    <property type="gene ID" value="SBAD_0000574601"/>
</dbReference>
<dbReference type="AlphaFoldDB" id="A0A183IPH7"/>
<dbReference type="GO" id="GO:0031418">
    <property type="term" value="F:L-ascorbic acid binding"/>
    <property type="evidence" value="ECO:0007669"/>
    <property type="project" value="UniProtKB-KW"/>
</dbReference>
<dbReference type="Pfam" id="PF08336">
    <property type="entry name" value="P4Ha_N"/>
    <property type="match status" value="1"/>
</dbReference>
<feature type="domain" description="Prolyl 4-hydroxylase peptide-substrate-binding" evidence="5">
    <location>
        <begin position="129"/>
        <end position="185"/>
    </location>
</feature>
<dbReference type="Proteomes" id="UP000270296">
    <property type="component" value="Unassembled WGS sequence"/>
</dbReference>
<keyword evidence="7" id="KW-1185">Reference proteome</keyword>
<dbReference type="Pfam" id="PF23558">
    <property type="entry name" value="TPR_P4H"/>
    <property type="match status" value="1"/>
</dbReference>
<dbReference type="InterPro" id="IPR013547">
    <property type="entry name" value="P4H_N"/>
</dbReference>
<proteinExistence type="predicted"/>
<evidence type="ECO:0000313" key="6">
    <source>
        <dbReference type="EMBL" id="VDP07505.1"/>
    </source>
</evidence>
<sequence>MKLVKKLCANVPECVISLAHDYRERNQEVIAGGENVVVNPIDAFLLIRRLTGDWSYAEQLMRHNSADGFLKNISMERDASPVRFPEADDFEGAAIAILRLQDVYKLDTHDMAEGKIQNTEQGQKMDALDCFSIGQVAYRKQDYYHTLMWMQEALDRVQTEDPQTADIGEILEHLAFALFQQGNSSEVAKDLYCYFKRDRPYLKFAPIKVEVMNWKPKIMFFRQVLSDYEIATLKQLALPLLRRATVHNAETGDLETASYRVSKKYVFLIL</sequence>
<evidence type="ECO:0000313" key="7">
    <source>
        <dbReference type="Proteomes" id="UP000270296"/>
    </source>
</evidence>